<dbReference type="InterPro" id="IPR015421">
    <property type="entry name" value="PyrdxlP-dep_Trfase_major"/>
</dbReference>
<dbReference type="InterPro" id="IPR000277">
    <property type="entry name" value="Cys/Met-Metab_PyrdxlP-dep_enz"/>
</dbReference>
<dbReference type="OrthoDB" id="9805807at2"/>
<dbReference type="PROSITE" id="PS00868">
    <property type="entry name" value="CYS_MET_METAB_PP"/>
    <property type="match status" value="1"/>
</dbReference>
<evidence type="ECO:0000256" key="3">
    <source>
        <dbReference type="ARBA" id="ARBA00022679"/>
    </source>
</evidence>
<dbReference type="InterPro" id="IPR006235">
    <property type="entry name" value="OAc-hSer/O-AcSer_sulfhydrylase"/>
</dbReference>
<dbReference type="CDD" id="cd00614">
    <property type="entry name" value="CGS_like"/>
    <property type="match status" value="1"/>
</dbReference>
<dbReference type="GO" id="GO:0003961">
    <property type="term" value="F:O-acetylhomoserine aminocarboxypropyltransferase activity"/>
    <property type="evidence" value="ECO:0007669"/>
    <property type="project" value="TreeGrafter"/>
</dbReference>
<gene>
    <name evidence="7" type="ORF">EDC57_1611</name>
</gene>
<comment type="similarity">
    <text evidence="2 6">Belongs to the trans-sulfuration enzymes family.</text>
</comment>
<proteinExistence type="inferred from homology"/>
<dbReference type="PANTHER" id="PTHR43797">
    <property type="entry name" value="HOMOCYSTEINE/CYSTEINE SYNTHASE"/>
    <property type="match status" value="1"/>
</dbReference>
<evidence type="ECO:0000256" key="5">
    <source>
        <dbReference type="PIRSR" id="PIRSR001434-2"/>
    </source>
</evidence>
<dbReference type="AlphaFoldDB" id="A0A3N1Y1J4"/>
<keyword evidence="4 5" id="KW-0663">Pyridoxal phosphate</keyword>
<keyword evidence="3" id="KW-0808">Transferase</keyword>
<dbReference type="GO" id="GO:0030170">
    <property type="term" value="F:pyridoxal phosphate binding"/>
    <property type="evidence" value="ECO:0007669"/>
    <property type="project" value="InterPro"/>
</dbReference>
<sequence length="428" mass="46742">MADRKFGFETLCLHAGQLPDPVTGARAVPIYQTTSYVFDSTDHAASLFNLQTFGNIYTRIMNPTNAVLEERMAALEGGRGALAVASGMSAQMVALLTLLREGDHIVAARTLYGGTHSQFGYSFRRMGIETTFVDPDDPENFRRAITPHTKVLYAETLGNPNSNVLDIEAVAAIAHEAGLPLVVDNTFATPYLCRPIEWGADIVVHSATKFIGGHGTSIGGIVVDSGRFPWDNGNFPEMVEPSPGYHGVRFYETFGDFGYIMKCRVETLRTLGPAMSPFNAWLFLQGLETLPLRMERHCANAQRVAEHLAAHPAVAWVRYPGLPDDPYHALARKYLPRGAGAVFTFGVRGGAEACVRFIESVQFLSHLANVGDARTLVIHPASTTHRQLTEEEQRKAGVTPDMVRISVGLESLDDILWDIDQALAKAAA</sequence>
<dbReference type="GO" id="GO:0004124">
    <property type="term" value="F:cysteine synthase activity"/>
    <property type="evidence" value="ECO:0007669"/>
    <property type="project" value="TreeGrafter"/>
</dbReference>
<evidence type="ECO:0000313" key="8">
    <source>
        <dbReference type="Proteomes" id="UP000276634"/>
    </source>
</evidence>
<evidence type="ECO:0000256" key="6">
    <source>
        <dbReference type="RuleBase" id="RU362118"/>
    </source>
</evidence>
<evidence type="ECO:0000256" key="4">
    <source>
        <dbReference type="ARBA" id="ARBA00022898"/>
    </source>
</evidence>
<dbReference type="InterPro" id="IPR015422">
    <property type="entry name" value="PyrdxlP-dep_Trfase_small"/>
</dbReference>
<keyword evidence="8" id="KW-1185">Reference proteome</keyword>
<reference evidence="7 8" key="1">
    <citation type="submission" date="2018-11" db="EMBL/GenBank/DDBJ databases">
        <title>Genomic Encyclopedia of Type Strains, Phase IV (KMG-IV): sequencing the most valuable type-strain genomes for metagenomic binning, comparative biology and taxonomic classification.</title>
        <authorList>
            <person name="Goeker M."/>
        </authorList>
    </citation>
    <scope>NUCLEOTIDE SEQUENCE [LARGE SCALE GENOMIC DNA]</scope>
    <source>
        <strain evidence="7 8">DSM 100275</strain>
    </source>
</reference>
<evidence type="ECO:0000313" key="7">
    <source>
        <dbReference type="EMBL" id="ROR32411.1"/>
    </source>
</evidence>
<dbReference type="Gene3D" id="3.40.640.10">
    <property type="entry name" value="Type I PLP-dependent aspartate aminotransferase-like (Major domain)"/>
    <property type="match status" value="1"/>
</dbReference>
<evidence type="ECO:0000256" key="1">
    <source>
        <dbReference type="ARBA" id="ARBA00001933"/>
    </source>
</evidence>
<dbReference type="FunFam" id="3.40.640.10:FF:000035">
    <property type="entry name" value="O-succinylhomoserine sulfhydrylase"/>
    <property type="match status" value="1"/>
</dbReference>
<dbReference type="GO" id="GO:0006535">
    <property type="term" value="P:cysteine biosynthetic process from serine"/>
    <property type="evidence" value="ECO:0007669"/>
    <property type="project" value="TreeGrafter"/>
</dbReference>
<dbReference type="RefSeq" id="WP_123401353.1">
    <property type="nucleotide sequence ID" value="NZ_RJVI01000002.1"/>
</dbReference>
<accession>A0A3N1Y1J4</accession>
<feature type="modified residue" description="N6-(pyridoxal phosphate)lysine" evidence="5">
    <location>
        <position position="209"/>
    </location>
</feature>
<dbReference type="InterPro" id="IPR054542">
    <property type="entry name" value="Cys_met_metab_PP"/>
</dbReference>
<organism evidence="7 8">
    <name type="scientific">Inmirania thermothiophila</name>
    <dbReference type="NCBI Taxonomy" id="1750597"/>
    <lineage>
        <taxon>Bacteria</taxon>
        <taxon>Pseudomonadati</taxon>
        <taxon>Pseudomonadota</taxon>
        <taxon>Gammaproteobacteria</taxon>
        <taxon>Chromatiales</taxon>
        <taxon>Ectothiorhodospiraceae</taxon>
        <taxon>Inmirania</taxon>
    </lineage>
</organism>
<dbReference type="InterPro" id="IPR015424">
    <property type="entry name" value="PyrdxlP-dep_Trfase"/>
</dbReference>
<dbReference type="PANTHER" id="PTHR43797:SF2">
    <property type="entry name" value="HOMOCYSTEINE_CYSTEINE SYNTHASE"/>
    <property type="match status" value="1"/>
</dbReference>
<dbReference type="GO" id="GO:0071269">
    <property type="term" value="P:L-homocysteine biosynthetic process"/>
    <property type="evidence" value="ECO:0007669"/>
    <property type="project" value="TreeGrafter"/>
</dbReference>
<dbReference type="NCBIfam" id="TIGR01326">
    <property type="entry name" value="OAH_OAS_sulfhy"/>
    <property type="match status" value="1"/>
</dbReference>
<dbReference type="Pfam" id="PF01053">
    <property type="entry name" value="Cys_Met_Meta_PP"/>
    <property type="match status" value="1"/>
</dbReference>
<dbReference type="Proteomes" id="UP000276634">
    <property type="component" value="Unassembled WGS sequence"/>
</dbReference>
<evidence type="ECO:0000256" key="2">
    <source>
        <dbReference type="ARBA" id="ARBA00009077"/>
    </source>
</evidence>
<dbReference type="SUPFAM" id="SSF53383">
    <property type="entry name" value="PLP-dependent transferases"/>
    <property type="match status" value="1"/>
</dbReference>
<name>A0A3N1Y1J4_9GAMM</name>
<comment type="caution">
    <text evidence="7">The sequence shown here is derived from an EMBL/GenBank/DDBJ whole genome shotgun (WGS) entry which is preliminary data.</text>
</comment>
<dbReference type="GO" id="GO:0019346">
    <property type="term" value="P:transsulfuration"/>
    <property type="evidence" value="ECO:0007669"/>
    <property type="project" value="InterPro"/>
</dbReference>
<protein>
    <submittedName>
        <fullName evidence="7">O-acetylhomoserine sulfhydrylase</fullName>
    </submittedName>
</protein>
<comment type="cofactor">
    <cofactor evidence="1 6">
        <name>pyridoxal 5'-phosphate</name>
        <dbReference type="ChEBI" id="CHEBI:597326"/>
    </cofactor>
</comment>
<dbReference type="GO" id="GO:0005737">
    <property type="term" value="C:cytoplasm"/>
    <property type="evidence" value="ECO:0007669"/>
    <property type="project" value="TreeGrafter"/>
</dbReference>
<dbReference type="Gene3D" id="3.90.1150.10">
    <property type="entry name" value="Aspartate Aminotransferase, domain 1"/>
    <property type="match status" value="1"/>
</dbReference>
<dbReference type="EMBL" id="RJVI01000002">
    <property type="protein sequence ID" value="ROR32411.1"/>
    <property type="molecule type" value="Genomic_DNA"/>
</dbReference>
<dbReference type="PIRSF" id="PIRSF001434">
    <property type="entry name" value="CGS"/>
    <property type="match status" value="1"/>
</dbReference>